<dbReference type="Pfam" id="PF13840">
    <property type="entry name" value="ACT_7"/>
    <property type="match status" value="1"/>
</dbReference>
<dbReference type="EMBL" id="JACHWX010000004">
    <property type="protein sequence ID" value="MBB3055381.1"/>
    <property type="molecule type" value="Genomic_DNA"/>
</dbReference>
<gene>
    <name evidence="3" type="ORF">FHS11_001799</name>
</gene>
<dbReference type="InterPro" id="IPR018717">
    <property type="entry name" value="DUF2241"/>
</dbReference>
<organism evidence="3 4">
    <name type="scientific">Mucilaginibacter gotjawali</name>
    <dbReference type="NCBI Taxonomy" id="1550579"/>
    <lineage>
        <taxon>Bacteria</taxon>
        <taxon>Pseudomonadati</taxon>
        <taxon>Bacteroidota</taxon>
        <taxon>Sphingobacteriia</taxon>
        <taxon>Sphingobacteriales</taxon>
        <taxon>Sphingobacteriaceae</taxon>
        <taxon>Mucilaginibacter</taxon>
    </lineage>
</organism>
<dbReference type="InterPro" id="IPR045865">
    <property type="entry name" value="ACT-like_dom_sf"/>
</dbReference>
<protein>
    <recommendedName>
        <fullName evidence="5">Aspartate kinase</fullName>
    </recommendedName>
</protein>
<dbReference type="AlphaFoldDB" id="A0A839SB36"/>
<evidence type="ECO:0000313" key="4">
    <source>
        <dbReference type="Proteomes" id="UP000539265"/>
    </source>
</evidence>
<dbReference type="InterPro" id="IPR027795">
    <property type="entry name" value="CASTOR_ACT_dom"/>
</dbReference>
<dbReference type="PANTHER" id="PTHR39199">
    <property type="entry name" value="BLR5128 PROTEIN"/>
    <property type="match status" value="1"/>
</dbReference>
<reference evidence="3" key="1">
    <citation type="submission" date="2020-08" db="EMBL/GenBank/DDBJ databases">
        <title>Genomic Encyclopedia of Type Strains, Phase III (KMG-III): the genomes of soil and plant-associated and newly described type strains.</title>
        <authorList>
            <person name="Whitman W."/>
        </authorList>
    </citation>
    <scope>NUCLEOTIDE SEQUENCE [LARGE SCALE GENOMIC DNA]</scope>
    <source>
        <strain evidence="3">CECT 8628</strain>
    </source>
</reference>
<dbReference type="SUPFAM" id="SSF55021">
    <property type="entry name" value="ACT-like"/>
    <property type="match status" value="2"/>
</dbReference>
<evidence type="ECO:0000259" key="2">
    <source>
        <dbReference type="Pfam" id="PF13840"/>
    </source>
</evidence>
<dbReference type="RefSeq" id="WP_197706100.1">
    <property type="nucleotide sequence ID" value="NZ_AP017313.1"/>
</dbReference>
<dbReference type="PANTHER" id="PTHR39199:SF1">
    <property type="entry name" value="BLR5128 PROTEIN"/>
    <property type="match status" value="1"/>
</dbReference>
<proteinExistence type="predicted"/>
<feature type="domain" description="CASTOR ACT" evidence="2">
    <location>
        <begin position="80"/>
        <end position="137"/>
    </location>
</feature>
<dbReference type="Proteomes" id="UP000539265">
    <property type="component" value="Unassembled WGS sequence"/>
</dbReference>
<keyword evidence="4" id="KW-1185">Reference proteome</keyword>
<accession>A0A839SB36</accession>
<sequence length="140" mass="15531">MHRRSFIKRTMPGETNLNELLKTMRPTLNDGDYIFCTIPASQTIDPSQIIGSFKEKEGLTVILDKNVADNLNLNYTYIAAWITLTVHSSLEGVGFTAAFSNALAKAGIGCNVIAAYYHDHIFVAKQDAEKAMQVLEEFNS</sequence>
<evidence type="ECO:0008006" key="5">
    <source>
        <dbReference type="Google" id="ProtNLM"/>
    </source>
</evidence>
<evidence type="ECO:0000313" key="3">
    <source>
        <dbReference type="EMBL" id="MBB3055381.1"/>
    </source>
</evidence>
<comment type="caution">
    <text evidence="3">The sequence shown here is derived from an EMBL/GenBank/DDBJ whole genome shotgun (WGS) entry which is preliminary data.</text>
</comment>
<feature type="domain" description="DUF2241" evidence="1">
    <location>
        <begin position="12"/>
        <end position="79"/>
    </location>
</feature>
<dbReference type="Pfam" id="PF10000">
    <property type="entry name" value="ACT_3"/>
    <property type="match status" value="1"/>
</dbReference>
<dbReference type="Gene3D" id="3.30.2130.10">
    <property type="entry name" value="VC0802-like"/>
    <property type="match status" value="1"/>
</dbReference>
<name>A0A839SB36_9SPHI</name>
<evidence type="ECO:0000259" key="1">
    <source>
        <dbReference type="Pfam" id="PF10000"/>
    </source>
</evidence>